<gene>
    <name evidence="5" type="ordered locus">AciX9_2373</name>
</gene>
<dbReference type="GO" id="GO:0006396">
    <property type="term" value="P:RNA processing"/>
    <property type="evidence" value="ECO:0007669"/>
    <property type="project" value="InterPro"/>
</dbReference>
<dbReference type="Proteomes" id="UP000000343">
    <property type="component" value="Chromosome"/>
</dbReference>
<organism evidence="6">
    <name type="scientific">Granulicella tundricola (strain ATCC BAA-1859 / DSM 23138 / MP5ACTX9)</name>
    <dbReference type="NCBI Taxonomy" id="1198114"/>
    <lineage>
        <taxon>Bacteria</taxon>
        <taxon>Pseudomonadati</taxon>
        <taxon>Acidobacteriota</taxon>
        <taxon>Terriglobia</taxon>
        <taxon>Terriglobales</taxon>
        <taxon>Acidobacteriaceae</taxon>
        <taxon>Granulicella</taxon>
    </lineage>
</organism>
<proteinExistence type="inferred from homology"/>
<dbReference type="SUPFAM" id="SSF55315">
    <property type="entry name" value="L30e-like"/>
    <property type="match status" value="1"/>
</dbReference>
<dbReference type="SMART" id="SM00967">
    <property type="entry name" value="SpoU_sub_bind"/>
    <property type="match status" value="1"/>
</dbReference>
<keyword evidence="3 5" id="KW-0808">Transferase</keyword>
<dbReference type="Pfam" id="PF22435">
    <property type="entry name" value="MRM3-like_sub_bind"/>
    <property type="match status" value="1"/>
</dbReference>
<dbReference type="HOGENOM" id="CLU_021322_3_0_0"/>
<dbReference type="GO" id="GO:0003723">
    <property type="term" value="F:RNA binding"/>
    <property type="evidence" value="ECO:0007669"/>
    <property type="project" value="InterPro"/>
</dbReference>
<dbReference type="PaxDb" id="1198114-AciX9_2373"/>
<evidence type="ECO:0000313" key="5">
    <source>
        <dbReference type="EMBL" id="ADW69410.1"/>
    </source>
</evidence>
<evidence type="ECO:0000313" key="6">
    <source>
        <dbReference type="Proteomes" id="UP000000343"/>
    </source>
</evidence>
<evidence type="ECO:0000256" key="1">
    <source>
        <dbReference type="ARBA" id="ARBA00007228"/>
    </source>
</evidence>
<evidence type="ECO:0000256" key="2">
    <source>
        <dbReference type="ARBA" id="ARBA00022603"/>
    </source>
</evidence>
<dbReference type="InterPro" id="IPR029028">
    <property type="entry name" value="Alpha/beta_knot_MTases"/>
</dbReference>
<dbReference type="AlphaFoldDB" id="E8X4K0"/>
<dbReference type="STRING" id="1198114.AciX9_2373"/>
<dbReference type="Gene3D" id="3.30.1330.30">
    <property type="match status" value="1"/>
</dbReference>
<dbReference type="EMBL" id="CP002480">
    <property type="protein sequence ID" value="ADW69410.1"/>
    <property type="molecule type" value="Genomic_DNA"/>
</dbReference>
<keyword evidence="6" id="KW-1185">Reference proteome</keyword>
<reference evidence="6" key="1">
    <citation type="submission" date="2011-01" db="EMBL/GenBank/DDBJ databases">
        <title>Complete sequence of chromosome of Acidobacterium sp. MP5ACTX9.</title>
        <authorList>
            <consortium name="US DOE Joint Genome Institute"/>
            <person name="Lucas S."/>
            <person name="Copeland A."/>
            <person name="Lapidus A."/>
            <person name="Cheng J.-F."/>
            <person name="Goodwin L."/>
            <person name="Pitluck S."/>
            <person name="Teshima H."/>
            <person name="Detter J.C."/>
            <person name="Han C."/>
            <person name="Tapia R."/>
            <person name="Land M."/>
            <person name="Hauser L."/>
            <person name="Kyrpides N."/>
            <person name="Ivanova N."/>
            <person name="Ovchinnikova G."/>
            <person name="Pagani I."/>
            <person name="Rawat S.R."/>
            <person name="Mannisto M."/>
            <person name="Haggblom M.M."/>
            <person name="Woyke T."/>
        </authorList>
    </citation>
    <scope>NUCLEOTIDE SEQUENCE [LARGE SCALE GENOMIC DNA]</scope>
    <source>
        <strain evidence="6">MP5ACTX9</strain>
    </source>
</reference>
<sequence length="263" mass="27469">MSFSGQVVTSRTNPRLKQLRAAFQGQARLSSGLIAVEGEHMVEEALKSGQALKTVFLSERMELPAYVPASVEVVSVASDVFASIAETRTPQGIAALLVPPAHSVEKMLEGPGEALILIAVGLQDPGNLGTLIRSAEAFGATGVLTTPGTVSPWNQKAMRASAGSVFRLPVAVATPDAMETLEQQGIKLLAAMKDDAVAIGEADLTVGSAILIGNEGAGLNEDWLRLADQRVTIPCPGWVESLNAAVAGSILLYEASRQRGART</sequence>
<name>E8X4K0_GRATM</name>
<dbReference type="GO" id="GO:0032259">
    <property type="term" value="P:methylation"/>
    <property type="evidence" value="ECO:0007669"/>
    <property type="project" value="UniProtKB-KW"/>
</dbReference>
<dbReference type="Pfam" id="PF00588">
    <property type="entry name" value="SpoU_methylase"/>
    <property type="match status" value="1"/>
</dbReference>
<dbReference type="InterPro" id="IPR029064">
    <property type="entry name" value="Ribosomal_eL30-like_sf"/>
</dbReference>
<dbReference type="Gene3D" id="3.40.1280.10">
    <property type="match status" value="1"/>
</dbReference>
<dbReference type="KEGG" id="acm:AciX9_2373"/>
<accession>E8X4K0</accession>
<dbReference type="SUPFAM" id="SSF75217">
    <property type="entry name" value="alpha/beta knot"/>
    <property type="match status" value="1"/>
</dbReference>
<evidence type="ECO:0000259" key="4">
    <source>
        <dbReference type="SMART" id="SM00967"/>
    </source>
</evidence>
<dbReference type="eggNOG" id="COG0566">
    <property type="taxonomic scope" value="Bacteria"/>
</dbReference>
<dbReference type="InterPro" id="IPR001537">
    <property type="entry name" value="SpoU_MeTrfase"/>
</dbReference>
<dbReference type="GO" id="GO:0008173">
    <property type="term" value="F:RNA methyltransferase activity"/>
    <property type="evidence" value="ECO:0007669"/>
    <property type="project" value="InterPro"/>
</dbReference>
<evidence type="ECO:0000256" key="3">
    <source>
        <dbReference type="ARBA" id="ARBA00022679"/>
    </source>
</evidence>
<dbReference type="InterPro" id="IPR029026">
    <property type="entry name" value="tRNA_m1G_MTases_N"/>
</dbReference>
<dbReference type="InterPro" id="IPR051259">
    <property type="entry name" value="rRNA_Methyltransferase"/>
</dbReference>
<dbReference type="GO" id="GO:0005737">
    <property type="term" value="C:cytoplasm"/>
    <property type="evidence" value="ECO:0007669"/>
    <property type="project" value="UniProtKB-ARBA"/>
</dbReference>
<protein>
    <submittedName>
        <fullName evidence="5">tRNA/rRNA methyltransferase (SpoU)</fullName>
    </submittedName>
</protein>
<dbReference type="RefSeq" id="WP_013580726.1">
    <property type="nucleotide sequence ID" value="NC_015064.1"/>
</dbReference>
<dbReference type="InterPro" id="IPR013123">
    <property type="entry name" value="SpoU_subst-bd"/>
</dbReference>
<comment type="similarity">
    <text evidence="1">Belongs to the class IV-like SAM-binding methyltransferase superfamily. RNA methyltransferase TrmH family.</text>
</comment>
<dbReference type="CDD" id="cd18095">
    <property type="entry name" value="SpoU-like_rRNA-MTase"/>
    <property type="match status" value="1"/>
</dbReference>
<feature type="domain" description="RNA 2-O ribose methyltransferase substrate binding" evidence="4">
    <location>
        <begin position="35"/>
        <end position="103"/>
    </location>
</feature>
<dbReference type="PANTHER" id="PTHR43191:SF2">
    <property type="entry name" value="RRNA METHYLTRANSFERASE 3, MITOCHONDRIAL"/>
    <property type="match status" value="1"/>
</dbReference>
<dbReference type="InterPro" id="IPR053888">
    <property type="entry name" value="MRM3-like_sub_bind"/>
</dbReference>
<dbReference type="PANTHER" id="PTHR43191">
    <property type="entry name" value="RRNA METHYLTRANSFERASE 3"/>
    <property type="match status" value="1"/>
</dbReference>
<keyword evidence="2 5" id="KW-0489">Methyltransferase</keyword>